<dbReference type="PROSITE" id="PS51257">
    <property type="entry name" value="PROKAR_LIPOPROTEIN"/>
    <property type="match status" value="1"/>
</dbReference>
<sequence length="427" mass="50202">MLYKKLILSLIFLGACYIADPLFGETRECDNIFFSKAYSEYASQLKQFVRSHPFYESLEPLEKTPFNQEALKLIQLIDGPLTDPKRQFHESFVRSLRNLASLEFQENALSYSFFQDLLRWIYLKADLKKEFHEFIASYLVDHPNLLEAIKITYNKIKAHSNFKKLGHNSKIEDQFFYGNLPFFVAELSNSSKTKLFRLGNPSHNDPSFFGTTYSVLPEFRAFIAFGQNHLYINLMKRVKTEKFLALPLEKLSQESPNFFMATLDKDSSFYWQKAKQFPEKMDFKNFKNLFLDEMLAKEGNFFFSSQFRIEEKRDQLESLINKAHKTFFSARPHLNREERQALIELTYLNLIDYLLELSNPASMNITCRQGMDRGPSLMLLFAYQKKLIDKQELIALLLASPIIIHNRPSHESRIDRFLLSAKYLNQF</sequence>
<proteinExistence type="predicted"/>
<name>A0A090DWR2_9BACT</name>
<keyword evidence="2" id="KW-1185">Reference proteome</keyword>
<protein>
    <submittedName>
        <fullName evidence="1">Uncharacterized protein</fullName>
    </submittedName>
</protein>
<dbReference type="Proteomes" id="UP000031552">
    <property type="component" value="Unassembled WGS sequence"/>
</dbReference>
<dbReference type="AlphaFoldDB" id="A0A090DWR2"/>
<dbReference type="EMBL" id="CCEJ010000003">
    <property type="protein sequence ID" value="CDR33284.1"/>
    <property type="molecule type" value="Genomic_DNA"/>
</dbReference>
<dbReference type="eggNOG" id="ENOG5030N2F">
    <property type="taxonomic scope" value="Bacteria"/>
</dbReference>
<dbReference type="STRING" id="1437425.CSEC_0447"/>
<evidence type="ECO:0000313" key="2">
    <source>
        <dbReference type="Proteomes" id="UP000031552"/>
    </source>
</evidence>
<dbReference type="RefSeq" id="WP_041016803.1">
    <property type="nucleotide sequence ID" value="NZ_CCEJ010000003.1"/>
</dbReference>
<reference evidence="1" key="1">
    <citation type="submission" date="2013-12" db="EMBL/GenBank/DDBJ databases">
        <authorList>
            <person name="Linke B."/>
        </authorList>
    </citation>
    <scope>NUCLEOTIDE SEQUENCE [LARGE SCALE GENOMIC DNA]</scope>
    <source>
        <strain evidence="1">CRIB-18</strain>
    </source>
</reference>
<evidence type="ECO:0000313" key="1">
    <source>
        <dbReference type="EMBL" id="CDR33284.1"/>
    </source>
</evidence>
<comment type="caution">
    <text evidence="1">The sequence shown here is derived from an EMBL/GenBank/DDBJ whole genome shotgun (WGS) entry which is preliminary data.</text>
</comment>
<gene>
    <name evidence="1" type="ORF">CSEC_0447</name>
</gene>
<reference evidence="1" key="2">
    <citation type="submission" date="2014-09" db="EMBL/GenBank/DDBJ databases">
        <title>Criblamydia sequanensis harbors a mega-plasmid encoding arsenite resistance.</title>
        <authorList>
            <person name="Bertelli C."/>
            <person name="Goesmann A."/>
            <person name="Greub G."/>
        </authorList>
    </citation>
    <scope>NUCLEOTIDE SEQUENCE [LARGE SCALE GENOMIC DNA]</scope>
    <source>
        <strain evidence="1">CRIB-18</strain>
    </source>
</reference>
<organism evidence="1 2">
    <name type="scientific">Candidatus Criblamydia sequanensis CRIB-18</name>
    <dbReference type="NCBI Taxonomy" id="1437425"/>
    <lineage>
        <taxon>Bacteria</taxon>
        <taxon>Pseudomonadati</taxon>
        <taxon>Chlamydiota</taxon>
        <taxon>Chlamydiia</taxon>
        <taxon>Parachlamydiales</taxon>
        <taxon>Candidatus Criblamydiaceae</taxon>
        <taxon>Candidatus Criblamydia</taxon>
    </lineage>
</organism>
<dbReference type="OrthoDB" id="20517at2"/>
<accession>A0A090DWR2</accession>